<comment type="caution">
    <text evidence="1">The sequence shown here is derived from an EMBL/GenBank/DDBJ whole genome shotgun (WGS) entry which is preliminary data.</text>
</comment>
<dbReference type="Proteomes" id="UP000006263">
    <property type="component" value="Unassembled WGS sequence"/>
</dbReference>
<organism evidence="1 2">
    <name type="scientific">Paraglaciecola mesophila KMM 241</name>
    <dbReference type="NCBI Taxonomy" id="1128912"/>
    <lineage>
        <taxon>Bacteria</taxon>
        <taxon>Pseudomonadati</taxon>
        <taxon>Pseudomonadota</taxon>
        <taxon>Gammaproteobacteria</taxon>
        <taxon>Alteromonadales</taxon>
        <taxon>Alteromonadaceae</taxon>
        <taxon>Paraglaciecola</taxon>
    </lineage>
</organism>
<protein>
    <submittedName>
        <fullName evidence="1">Uncharacterized protein</fullName>
    </submittedName>
</protein>
<evidence type="ECO:0000313" key="1">
    <source>
        <dbReference type="EMBL" id="GAC23511.1"/>
    </source>
</evidence>
<sequence length="38" mass="4414">MGEEQTVVRGLNQFQKHEGLFLLEYSITDLLFLIQTDS</sequence>
<proteinExistence type="predicted"/>
<dbReference type="EMBL" id="BAEP01000023">
    <property type="protein sequence ID" value="GAC23511.1"/>
    <property type="molecule type" value="Genomic_DNA"/>
</dbReference>
<dbReference type="AlphaFoldDB" id="K6YHQ1"/>
<gene>
    <name evidence="1" type="ORF">GMES_1212</name>
</gene>
<accession>K6YHQ1</accession>
<reference evidence="1 2" key="1">
    <citation type="journal article" date="2017" name="Antonie Van Leeuwenhoek">
        <title>Rhizobium rhizosphaerae sp. nov., a novel species isolated from rice rhizosphere.</title>
        <authorList>
            <person name="Zhao J.J."/>
            <person name="Zhang J."/>
            <person name="Zhang R.J."/>
            <person name="Zhang C.W."/>
            <person name="Yin H.Q."/>
            <person name="Zhang X.X."/>
        </authorList>
    </citation>
    <scope>NUCLEOTIDE SEQUENCE [LARGE SCALE GENOMIC DNA]</scope>
    <source>
        <strain evidence="1 2">KMM 241</strain>
    </source>
</reference>
<evidence type="ECO:0000313" key="2">
    <source>
        <dbReference type="Proteomes" id="UP000006263"/>
    </source>
</evidence>
<name>K6YHQ1_9ALTE</name>